<evidence type="ECO:0000313" key="3">
    <source>
        <dbReference type="Proteomes" id="UP000005425"/>
    </source>
</evidence>
<keyword evidence="3" id="KW-1185">Reference proteome</keyword>
<evidence type="ECO:0000256" key="1">
    <source>
        <dbReference type="ARBA" id="ARBA00009981"/>
    </source>
</evidence>
<comment type="similarity">
    <text evidence="1">Belongs to the phD/YefM antitoxin family.</text>
</comment>
<proteinExistence type="inferred from homology"/>
<gene>
    <name evidence="2" type="primary">47</name>
    <name evidence="2" type="ORF">PBI_MOZY_47</name>
</gene>
<dbReference type="EMBL" id="JF937102">
    <property type="protein sequence ID" value="AEK09661.1"/>
    <property type="molecule type" value="Genomic_DNA"/>
</dbReference>
<accession>G1D4G1</accession>
<dbReference type="Proteomes" id="UP000005425">
    <property type="component" value="Segment"/>
</dbReference>
<evidence type="ECO:0008006" key="4">
    <source>
        <dbReference type="Google" id="ProtNLM"/>
    </source>
</evidence>
<name>G1D4G1_9CAUD</name>
<dbReference type="RefSeq" id="YP_009637187.1">
    <property type="nucleotide sequence ID" value="NC_042323.1"/>
</dbReference>
<dbReference type="SUPFAM" id="SSF143120">
    <property type="entry name" value="YefM-like"/>
    <property type="match status" value="1"/>
</dbReference>
<organism evidence="2 3">
    <name type="scientific">Mycobacterium phage Mozy</name>
    <dbReference type="NCBI Taxonomy" id="2922213"/>
    <lineage>
        <taxon>Viruses</taxon>
        <taxon>Duplodnaviria</taxon>
        <taxon>Heunggongvirae</taxon>
        <taxon>Uroviricota</taxon>
        <taxon>Caudoviricetes</taxon>
        <taxon>Gracegardnervirinae</taxon>
        <taxon>Cheoctovirus</taxon>
        <taxon>Cheoctovirus mozy</taxon>
        <taxon>Mycobacterium virus Mozy</taxon>
    </lineage>
</organism>
<protein>
    <recommendedName>
        <fullName evidence="4">Antitoxin</fullName>
    </recommendedName>
</protein>
<dbReference type="GeneID" id="40233935"/>
<dbReference type="InterPro" id="IPR036165">
    <property type="entry name" value="YefM-like_sf"/>
</dbReference>
<evidence type="ECO:0000313" key="2">
    <source>
        <dbReference type="EMBL" id="AEK09661.1"/>
    </source>
</evidence>
<sequence>MSTRTNVSAMIRSVEDGNDYVIQGKGGGKPLAIVLPYEKYEDLIAAYAELQIDGRR</sequence>
<reference evidence="2 3" key="1">
    <citation type="journal article" date="2012" name="J. Virol.">
        <title>Complete Genome Sequences of 138 Mycobacteriophages.</title>
        <authorList>
            <consortium name="the Science Education Alliance Phage Hunters Advancing Genomics and Evolutionary Science Program"/>
            <consortium name="the KwaZulu-Natal Research Institute for Tuberculosis and HIV Mycobacterial Genetics Course Students"/>
            <consortium name="the Phage Hunters Integrating Research and Education Program"/>
            <person name="Hatfull G.F."/>
        </authorList>
    </citation>
    <scope>NUCLEOTIDE SEQUENCE [LARGE SCALE GENOMIC DNA]</scope>
    <source>
        <strain evidence="2">Mozy</strain>
    </source>
</reference>